<dbReference type="Pfam" id="PF13442">
    <property type="entry name" value="Cytochrome_CBB3"/>
    <property type="match status" value="1"/>
</dbReference>
<keyword evidence="10" id="KW-1185">Reference proteome</keyword>
<accession>A0ABV3L5L7</accession>
<dbReference type="PANTHER" id="PTHR33751:SF9">
    <property type="entry name" value="CYTOCHROME C4"/>
    <property type="match status" value="1"/>
</dbReference>
<feature type="chain" id="PRO_5046479304" evidence="7">
    <location>
        <begin position="21"/>
        <end position="193"/>
    </location>
</feature>
<dbReference type="EMBL" id="JBFBVU010000008">
    <property type="protein sequence ID" value="MEV8466874.1"/>
    <property type="molecule type" value="Genomic_DNA"/>
</dbReference>
<evidence type="ECO:0000313" key="9">
    <source>
        <dbReference type="EMBL" id="MEV8466874.1"/>
    </source>
</evidence>
<keyword evidence="7" id="KW-0732">Signal</keyword>
<dbReference type="RefSeq" id="WP_366192660.1">
    <property type="nucleotide sequence ID" value="NZ_JBFBVU010000008.1"/>
</dbReference>
<evidence type="ECO:0000256" key="1">
    <source>
        <dbReference type="ARBA" id="ARBA00022448"/>
    </source>
</evidence>
<evidence type="ECO:0000256" key="2">
    <source>
        <dbReference type="ARBA" id="ARBA00022617"/>
    </source>
</evidence>
<evidence type="ECO:0000256" key="6">
    <source>
        <dbReference type="PROSITE-ProRule" id="PRU00433"/>
    </source>
</evidence>
<evidence type="ECO:0000256" key="4">
    <source>
        <dbReference type="ARBA" id="ARBA00022982"/>
    </source>
</evidence>
<dbReference type="InterPro" id="IPR050597">
    <property type="entry name" value="Cytochrome_c_Oxidase_Subunit"/>
</dbReference>
<evidence type="ECO:0000256" key="3">
    <source>
        <dbReference type="ARBA" id="ARBA00022723"/>
    </source>
</evidence>
<keyword evidence="2 6" id="KW-0349">Heme</keyword>
<evidence type="ECO:0000313" key="10">
    <source>
        <dbReference type="Proteomes" id="UP001553161"/>
    </source>
</evidence>
<proteinExistence type="predicted"/>
<evidence type="ECO:0000259" key="8">
    <source>
        <dbReference type="PROSITE" id="PS51007"/>
    </source>
</evidence>
<keyword evidence="4" id="KW-0249">Electron transport</keyword>
<sequence length="193" mass="20374">MKTATLLILGGVFSAQVALAETAGDRENGRTVARQCKTCHGIDGVAKLPIAPNIGGESQEYLVRQLTAFRDGERYHEMMSVVASGLDDQSIADVSAWYAGHTASAGLMQGVDAGGAPEACVGCHGVNGLAQIEDAPNLAGETVMYIDTQLKAFRVGKRQHDIMSAVAAELSDDDIRAAAEWYSKAFFAVEPAE</sequence>
<keyword evidence="1" id="KW-0813">Transport</keyword>
<dbReference type="PROSITE" id="PS51007">
    <property type="entry name" value="CYTC"/>
    <property type="match status" value="1"/>
</dbReference>
<feature type="domain" description="Cytochrome c" evidence="8">
    <location>
        <begin position="24"/>
        <end position="186"/>
    </location>
</feature>
<protein>
    <submittedName>
        <fullName evidence="9">C-type cytochrome</fullName>
    </submittedName>
</protein>
<dbReference type="PANTHER" id="PTHR33751">
    <property type="entry name" value="CBB3-TYPE CYTOCHROME C OXIDASE SUBUNIT FIXP"/>
    <property type="match status" value="1"/>
</dbReference>
<dbReference type="InterPro" id="IPR009056">
    <property type="entry name" value="Cyt_c-like_dom"/>
</dbReference>
<keyword evidence="5 6" id="KW-0408">Iron</keyword>
<evidence type="ECO:0000256" key="5">
    <source>
        <dbReference type="ARBA" id="ARBA00023004"/>
    </source>
</evidence>
<dbReference type="Gene3D" id="1.10.760.10">
    <property type="entry name" value="Cytochrome c-like domain"/>
    <property type="match status" value="2"/>
</dbReference>
<keyword evidence="3 6" id="KW-0479">Metal-binding</keyword>
<feature type="signal peptide" evidence="7">
    <location>
        <begin position="1"/>
        <end position="20"/>
    </location>
</feature>
<dbReference type="InterPro" id="IPR036909">
    <property type="entry name" value="Cyt_c-like_dom_sf"/>
</dbReference>
<comment type="caution">
    <text evidence="9">The sequence shown here is derived from an EMBL/GenBank/DDBJ whole genome shotgun (WGS) entry which is preliminary data.</text>
</comment>
<organism evidence="9 10">
    <name type="scientific">Meridianimarinicoccus marinus</name>
    <dbReference type="NCBI Taxonomy" id="3231483"/>
    <lineage>
        <taxon>Bacteria</taxon>
        <taxon>Pseudomonadati</taxon>
        <taxon>Pseudomonadota</taxon>
        <taxon>Alphaproteobacteria</taxon>
        <taxon>Rhodobacterales</taxon>
        <taxon>Paracoccaceae</taxon>
        <taxon>Meridianimarinicoccus</taxon>
    </lineage>
</organism>
<reference evidence="9 10" key="1">
    <citation type="submission" date="2024-07" db="EMBL/GenBank/DDBJ databases">
        <authorList>
            <person name="Kang M."/>
        </authorList>
    </citation>
    <scope>NUCLEOTIDE SEQUENCE [LARGE SCALE GENOMIC DNA]</scope>
    <source>
        <strain evidence="9 10">DFM31</strain>
    </source>
</reference>
<dbReference type="Proteomes" id="UP001553161">
    <property type="component" value="Unassembled WGS sequence"/>
</dbReference>
<dbReference type="SUPFAM" id="SSF46626">
    <property type="entry name" value="Cytochrome c"/>
    <property type="match status" value="2"/>
</dbReference>
<gene>
    <name evidence="9" type="ORF">AB0T83_08800</name>
</gene>
<evidence type="ECO:0000256" key="7">
    <source>
        <dbReference type="SAM" id="SignalP"/>
    </source>
</evidence>
<name>A0ABV3L5L7_9RHOB</name>